<dbReference type="STRING" id="1121869.SAMN03084138_02908"/>
<dbReference type="InterPro" id="IPR030677">
    <property type="entry name" value="Nnr"/>
</dbReference>
<comment type="catalytic activity">
    <reaction evidence="1 18 19">
        <text>(6R)-NADHX = (6S)-NADHX</text>
        <dbReference type="Rhea" id="RHEA:32215"/>
        <dbReference type="ChEBI" id="CHEBI:64074"/>
        <dbReference type="ChEBI" id="CHEBI:64075"/>
        <dbReference type="EC" id="5.1.99.6"/>
    </reaction>
</comment>
<evidence type="ECO:0000256" key="8">
    <source>
        <dbReference type="ARBA" id="ARBA00022857"/>
    </source>
</evidence>
<comment type="function">
    <text evidence="14 19">Bifunctional enzyme that catalyzes the epimerization of the S- and R-forms of NAD(P)HX and the dehydration of the S-form of NAD(P)HX at the expense of ADP, which is converted to AMP. This allows the repair of both epimers of NAD(P)HX, a damaged form of NAD(P)H that is a result of enzymatic or heat-dependent hydration.</text>
</comment>
<comment type="catalytic activity">
    <reaction evidence="16 17 19">
        <text>(6S)-NADPHX + ADP = AMP + phosphate + NADPH + H(+)</text>
        <dbReference type="Rhea" id="RHEA:32235"/>
        <dbReference type="ChEBI" id="CHEBI:15378"/>
        <dbReference type="ChEBI" id="CHEBI:43474"/>
        <dbReference type="ChEBI" id="CHEBI:57783"/>
        <dbReference type="ChEBI" id="CHEBI:64076"/>
        <dbReference type="ChEBI" id="CHEBI:456215"/>
        <dbReference type="ChEBI" id="CHEBI:456216"/>
        <dbReference type="EC" id="4.2.1.136"/>
    </reaction>
</comment>
<dbReference type="NCBIfam" id="TIGR00196">
    <property type="entry name" value="yjeF_cterm"/>
    <property type="match status" value="1"/>
</dbReference>
<dbReference type="Pfam" id="PF01256">
    <property type="entry name" value="Carb_kinase"/>
    <property type="match status" value="1"/>
</dbReference>
<sequence>MVASLPHSLYRSDQVRDGERKIAEDLGVDMYTLMERAGAATYQCLRQYWLTAKTVLICCGSGNNAGDGYVIGRLALEDGLLVQLHSLVEPCSLTGDAATAKDAFEKAGGAISMSLDLHDPPDVLVDALFGTGLNRRIRGDYASVIQAMNVIDAPCLAVDVPSGLCANTGRVFGCAVEADVTMSFVALKQGMFTGKARDHVGDVVFDGLGIDSAFEAAFPSSVTRLGKHRANAIEPQRKRTSHKGSVGRVMCIGGQQGMGGAILLCGQAALRSGAGLVSLLTAEANMPAILARQPELMTRHWKRSDGADVLDNILTWADVIAIGPGLGQSSWARQLFDGALATNLPMVLDADTLHFLHQYPRRYANWVLTPHPGEAAKLLGISVSSIERDRFSAVKELQNRYGGVVVLKGAGTIVYDGSVFTVIDAGNPGMASGGMGDVLAGTIAACISQTKHIDRAAIFGTFLHSHSADIAVKQFGERGLIASDLLPLLGKKLA</sequence>
<dbReference type="HAMAP" id="MF_01965">
    <property type="entry name" value="NADHX_dehydratase"/>
    <property type="match status" value="1"/>
</dbReference>
<evidence type="ECO:0000256" key="6">
    <source>
        <dbReference type="ARBA" id="ARBA00022741"/>
    </source>
</evidence>
<feature type="binding site" evidence="18">
    <location>
        <position position="162"/>
    </location>
    <ligand>
        <name>K(+)</name>
        <dbReference type="ChEBI" id="CHEBI:29103"/>
    </ligand>
</feature>
<evidence type="ECO:0000256" key="15">
    <source>
        <dbReference type="ARBA" id="ARBA00048238"/>
    </source>
</evidence>
<evidence type="ECO:0000256" key="19">
    <source>
        <dbReference type="PIRNR" id="PIRNR017184"/>
    </source>
</evidence>
<keyword evidence="13" id="KW-0511">Multifunctional enzyme</keyword>
<comment type="similarity">
    <text evidence="3 19">In the N-terminal section; belongs to the NnrE/AIBP family.</text>
</comment>
<dbReference type="EMBL" id="FOWR01000021">
    <property type="protein sequence ID" value="SFP70512.1"/>
    <property type="molecule type" value="Genomic_DNA"/>
</dbReference>
<feature type="binding site" evidence="17">
    <location>
        <position position="261"/>
    </location>
    <ligand>
        <name>(6S)-NADPHX</name>
        <dbReference type="ChEBI" id="CHEBI:64076"/>
    </ligand>
</feature>
<dbReference type="GeneID" id="35870538"/>
<dbReference type="InterPro" id="IPR017953">
    <property type="entry name" value="Carbohydrate_kinase_pred_CS"/>
</dbReference>
<dbReference type="Gene3D" id="3.40.1190.20">
    <property type="match status" value="1"/>
</dbReference>
<evidence type="ECO:0000256" key="10">
    <source>
        <dbReference type="ARBA" id="ARBA00023027"/>
    </source>
</evidence>
<dbReference type="PROSITE" id="PS01050">
    <property type="entry name" value="YJEF_C_2"/>
    <property type="match status" value="1"/>
</dbReference>
<keyword evidence="5 18" id="KW-0479">Metal-binding</keyword>
<feature type="binding site" evidence="17">
    <location>
        <position position="325"/>
    </location>
    <ligand>
        <name>(6S)-NADPHX</name>
        <dbReference type="ChEBI" id="CHEBI:64076"/>
    </ligand>
</feature>
<comment type="function">
    <text evidence="18">Catalyzes the epimerization of the S- and R-forms of NAD(P)HX, a damaged form of NAD(P)H that is a result of enzymatic or heat-dependent hydration. This is a prerequisite for the S-specific NAD(P)H-hydrate dehydratase to allow the repair of both epimers of NAD(P)HX.</text>
</comment>
<reference evidence="22 23" key="1">
    <citation type="submission" date="2016-10" db="EMBL/GenBank/DDBJ databases">
        <authorList>
            <person name="de Groot N.N."/>
        </authorList>
    </citation>
    <scope>NUCLEOTIDE SEQUENCE [LARGE SCALE GENOMIC DNA]</scope>
    <source>
        <strain evidence="22 23">DSM 15893</strain>
    </source>
</reference>
<dbReference type="Proteomes" id="UP000182692">
    <property type="component" value="Unassembled WGS sequence"/>
</dbReference>
<keyword evidence="6 17" id="KW-0547">Nucleotide-binding</keyword>
<feature type="binding site" evidence="18">
    <location>
        <position position="64"/>
    </location>
    <ligand>
        <name>K(+)</name>
        <dbReference type="ChEBI" id="CHEBI:29103"/>
    </ligand>
</feature>
<evidence type="ECO:0000259" key="21">
    <source>
        <dbReference type="PROSITE" id="PS51385"/>
    </source>
</evidence>
<dbReference type="EC" id="4.2.1.136" evidence="19"/>
<keyword evidence="12 17" id="KW-0456">Lyase</keyword>
<dbReference type="EC" id="5.1.99.6" evidence="19"/>
<evidence type="ECO:0000256" key="16">
    <source>
        <dbReference type="ARBA" id="ARBA00049209"/>
    </source>
</evidence>
<dbReference type="PANTHER" id="PTHR12592">
    <property type="entry name" value="ATP-DEPENDENT (S)-NAD(P)H-HYDRATE DEHYDRATASE FAMILY MEMBER"/>
    <property type="match status" value="1"/>
</dbReference>
<comment type="similarity">
    <text evidence="17">Belongs to the NnrD/CARKD family.</text>
</comment>
<dbReference type="SUPFAM" id="SSF64153">
    <property type="entry name" value="YjeF N-terminal domain-like"/>
    <property type="match status" value="1"/>
</dbReference>
<evidence type="ECO:0000313" key="23">
    <source>
        <dbReference type="Proteomes" id="UP000182692"/>
    </source>
</evidence>
<keyword evidence="9 18" id="KW-0630">Potassium</keyword>
<dbReference type="SUPFAM" id="SSF53613">
    <property type="entry name" value="Ribokinase-like"/>
    <property type="match status" value="1"/>
</dbReference>
<dbReference type="PIRSF" id="PIRSF017184">
    <property type="entry name" value="Nnr"/>
    <property type="match status" value="1"/>
</dbReference>
<feature type="binding site" evidence="18">
    <location>
        <position position="126"/>
    </location>
    <ligand>
        <name>K(+)</name>
        <dbReference type="ChEBI" id="CHEBI:29103"/>
    </ligand>
</feature>
<feature type="binding site" evidence="18">
    <location>
        <position position="159"/>
    </location>
    <ligand>
        <name>(6S)-NADPHX</name>
        <dbReference type="ChEBI" id="CHEBI:64076"/>
    </ligand>
</feature>
<dbReference type="PANTHER" id="PTHR12592:SF0">
    <property type="entry name" value="ATP-DEPENDENT (S)-NAD(P)H-HYDRATE DEHYDRATASE"/>
    <property type="match status" value="1"/>
</dbReference>
<feature type="binding site" evidence="17">
    <location>
        <position position="436"/>
    </location>
    <ligand>
        <name>AMP</name>
        <dbReference type="ChEBI" id="CHEBI:456215"/>
    </ligand>
</feature>
<dbReference type="Gene3D" id="3.40.50.10260">
    <property type="entry name" value="YjeF N-terminal domain"/>
    <property type="match status" value="1"/>
</dbReference>
<dbReference type="GO" id="GO:0052855">
    <property type="term" value="F:ADP-dependent NAD(P)H-hydrate dehydratase activity"/>
    <property type="evidence" value="ECO:0007669"/>
    <property type="project" value="UniProtKB-UniRule"/>
</dbReference>
<dbReference type="GO" id="GO:0046872">
    <property type="term" value="F:metal ion binding"/>
    <property type="evidence" value="ECO:0007669"/>
    <property type="project" value="UniProtKB-UniRule"/>
</dbReference>
<keyword evidence="11 18" id="KW-0413">Isomerase</keyword>
<evidence type="ECO:0000256" key="4">
    <source>
        <dbReference type="ARBA" id="ARBA00009524"/>
    </source>
</evidence>
<comment type="caution">
    <text evidence="18">Lacks conserved residue(s) required for the propagation of feature annotation.</text>
</comment>
<feature type="binding site" evidence="18">
    <location>
        <begin position="130"/>
        <end position="136"/>
    </location>
    <ligand>
        <name>(6S)-NADPHX</name>
        <dbReference type="ChEBI" id="CHEBI:64076"/>
    </ligand>
</feature>
<dbReference type="PROSITE" id="PS51383">
    <property type="entry name" value="YJEF_C_3"/>
    <property type="match status" value="1"/>
</dbReference>
<proteinExistence type="inferred from homology"/>
<evidence type="ECO:0000259" key="20">
    <source>
        <dbReference type="PROSITE" id="PS51383"/>
    </source>
</evidence>
<dbReference type="GO" id="GO:0110051">
    <property type="term" value="P:metabolite repair"/>
    <property type="evidence" value="ECO:0007669"/>
    <property type="project" value="TreeGrafter"/>
</dbReference>
<comment type="catalytic activity">
    <reaction evidence="2 18 19">
        <text>(6R)-NADPHX = (6S)-NADPHX</text>
        <dbReference type="Rhea" id="RHEA:32227"/>
        <dbReference type="ChEBI" id="CHEBI:64076"/>
        <dbReference type="ChEBI" id="CHEBI:64077"/>
        <dbReference type="EC" id="5.1.99.6"/>
    </reaction>
</comment>
<comment type="similarity">
    <text evidence="18">Belongs to the NnrE/AIBP family.</text>
</comment>
<evidence type="ECO:0000256" key="12">
    <source>
        <dbReference type="ARBA" id="ARBA00023239"/>
    </source>
</evidence>
<name>A0A1I5SIF6_9GAMM</name>
<evidence type="ECO:0000256" key="18">
    <source>
        <dbReference type="HAMAP-Rule" id="MF_01966"/>
    </source>
</evidence>
<feature type="domain" description="YjeF C-terminal" evidence="20">
    <location>
        <begin position="226"/>
        <end position="494"/>
    </location>
</feature>
<organism evidence="22 23">
    <name type="scientific">Enterovibrio norvegicus DSM 15893</name>
    <dbReference type="NCBI Taxonomy" id="1121869"/>
    <lineage>
        <taxon>Bacteria</taxon>
        <taxon>Pseudomonadati</taxon>
        <taxon>Pseudomonadota</taxon>
        <taxon>Gammaproteobacteria</taxon>
        <taxon>Vibrionales</taxon>
        <taxon>Vibrionaceae</taxon>
        <taxon>Enterovibrio</taxon>
    </lineage>
</organism>
<comment type="function">
    <text evidence="17">Catalyzes the dehydration of the S-form of NAD(P)HX at the expense of ADP, which is converted to AMP. Together with NAD(P)HX epimerase, which catalyzes the epimerization of the S- and R-forms, the enzyme allows the repair of both epimers of NAD(P)HX, a damaged form of NAD(P)H that is a result of enzymatic or heat-dependent hydration.</text>
</comment>
<dbReference type="PROSITE" id="PS51385">
    <property type="entry name" value="YJEF_N"/>
    <property type="match status" value="1"/>
</dbReference>
<dbReference type="GO" id="GO:0052856">
    <property type="term" value="F:NAD(P)HX epimerase activity"/>
    <property type="evidence" value="ECO:0007669"/>
    <property type="project" value="UniProtKB-UniRule"/>
</dbReference>
<comment type="similarity">
    <text evidence="4 19">In the C-terminal section; belongs to the NnrD/CARKD family.</text>
</comment>
<keyword evidence="10 17" id="KW-0520">NAD</keyword>
<dbReference type="GO" id="GO:0005524">
    <property type="term" value="F:ATP binding"/>
    <property type="evidence" value="ECO:0007669"/>
    <property type="project" value="UniProtKB-UniRule"/>
</dbReference>
<protein>
    <recommendedName>
        <fullName evidence="19">Bifunctional NAD(P)H-hydrate repair enzyme</fullName>
    </recommendedName>
    <alternativeName>
        <fullName evidence="19">Nicotinamide nucleotide repair protein</fullName>
    </alternativeName>
    <domain>
        <recommendedName>
            <fullName evidence="19">ADP-dependent (S)-NAD(P)H-hydrate dehydratase</fullName>
            <ecNumber evidence="19">4.2.1.136</ecNumber>
        </recommendedName>
        <alternativeName>
            <fullName evidence="19">ADP-dependent NAD(P)HX dehydratase</fullName>
        </alternativeName>
    </domain>
    <domain>
        <recommendedName>
            <fullName evidence="19">NAD(P)H-hydrate epimerase</fullName>
            <ecNumber evidence="19">5.1.99.6</ecNumber>
        </recommendedName>
    </domain>
</protein>
<dbReference type="InterPro" id="IPR029056">
    <property type="entry name" value="Ribokinase-like"/>
</dbReference>
<dbReference type="Pfam" id="PF03853">
    <property type="entry name" value="YjeF_N"/>
    <property type="match status" value="1"/>
</dbReference>
<evidence type="ECO:0000256" key="5">
    <source>
        <dbReference type="ARBA" id="ARBA00022723"/>
    </source>
</evidence>
<dbReference type="AlphaFoldDB" id="A0A1I5SIF6"/>
<feature type="domain" description="YjeF N-terminal" evidence="21">
    <location>
        <begin position="15"/>
        <end position="216"/>
    </location>
</feature>
<evidence type="ECO:0000256" key="11">
    <source>
        <dbReference type="ARBA" id="ARBA00023235"/>
    </source>
</evidence>
<comment type="cofactor">
    <cofactor evidence="17">
        <name>Mg(2+)</name>
        <dbReference type="ChEBI" id="CHEBI:18420"/>
    </cofactor>
</comment>
<dbReference type="GO" id="GO:0046496">
    <property type="term" value="P:nicotinamide nucleotide metabolic process"/>
    <property type="evidence" value="ECO:0007669"/>
    <property type="project" value="UniProtKB-UniRule"/>
</dbReference>
<evidence type="ECO:0000256" key="17">
    <source>
        <dbReference type="HAMAP-Rule" id="MF_01965"/>
    </source>
</evidence>
<feature type="binding site" evidence="17">
    <location>
        <position position="371"/>
    </location>
    <ligand>
        <name>(6S)-NADPHX</name>
        <dbReference type="ChEBI" id="CHEBI:64076"/>
    </ligand>
</feature>
<evidence type="ECO:0000256" key="7">
    <source>
        <dbReference type="ARBA" id="ARBA00022840"/>
    </source>
</evidence>
<dbReference type="InterPro" id="IPR004443">
    <property type="entry name" value="YjeF_N_dom"/>
</dbReference>
<evidence type="ECO:0000256" key="3">
    <source>
        <dbReference type="ARBA" id="ARBA00006001"/>
    </source>
</evidence>
<feature type="binding site" evidence="18">
    <location>
        <position position="141"/>
    </location>
    <ligand>
        <name>(6S)-NADPHX</name>
        <dbReference type="ChEBI" id="CHEBI:64076"/>
    </ligand>
</feature>
<dbReference type="RefSeq" id="WP_017017206.1">
    <property type="nucleotide sequence ID" value="NZ_FOWR01000021.1"/>
</dbReference>
<evidence type="ECO:0000313" key="22">
    <source>
        <dbReference type="EMBL" id="SFP70512.1"/>
    </source>
</evidence>
<evidence type="ECO:0000256" key="14">
    <source>
        <dbReference type="ARBA" id="ARBA00025153"/>
    </source>
</evidence>
<keyword evidence="8 17" id="KW-0521">NADP</keyword>
<dbReference type="HAMAP" id="MF_01966">
    <property type="entry name" value="NADHX_epimerase"/>
    <property type="match status" value="1"/>
</dbReference>
<feature type="binding site" evidence="17">
    <location>
        <begin position="408"/>
        <end position="412"/>
    </location>
    <ligand>
        <name>AMP</name>
        <dbReference type="ChEBI" id="CHEBI:456215"/>
    </ligand>
</feature>
<gene>
    <name evidence="18" type="primary">nnrE</name>
    <name evidence="17" type="synonym">nnrD</name>
    <name evidence="22" type="ORF">SAMN03084138_02908</name>
</gene>
<evidence type="ECO:0000256" key="9">
    <source>
        <dbReference type="ARBA" id="ARBA00022958"/>
    </source>
</evidence>
<evidence type="ECO:0000256" key="2">
    <source>
        <dbReference type="ARBA" id="ARBA00000909"/>
    </source>
</evidence>
<dbReference type="CDD" id="cd01171">
    <property type="entry name" value="YXKO-related"/>
    <property type="match status" value="1"/>
</dbReference>
<comment type="cofactor">
    <cofactor evidence="18 19">
        <name>K(+)</name>
        <dbReference type="ChEBI" id="CHEBI:29103"/>
    </cofactor>
    <text evidence="18 19">Binds 1 potassium ion per subunit.</text>
</comment>
<comment type="catalytic activity">
    <reaction evidence="15 17 19">
        <text>(6S)-NADHX + ADP = AMP + phosphate + NADH + H(+)</text>
        <dbReference type="Rhea" id="RHEA:32223"/>
        <dbReference type="ChEBI" id="CHEBI:15378"/>
        <dbReference type="ChEBI" id="CHEBI:43474"/>
        <dbReference type="ChEBI" id="CHEBI:57945"/>
        <dbReference type="ChEBI" id="CHEBI:64074"/>
        <dbReference type="ChEBI" id="CHEBI:456215"/>
        <dbReference type="ChEBI" id="CHEBI:456216"/>
        <dbReference type="EC" id="4.2.1.136"/>
    </reaction>
</comment>
<dbReference type="NCBIfam" id="TIGR00197">
    <property type="entry name" value="yjeF_nterm"/>
    <property type="match status" value="1"/>
</dbReference>
<dbReference type="InterPro" id="IPR000631">
    <property type="entry name" value="CARKD"/>
</dbReference>
<dbReference type="OrthoDB" id="9806925at2"/>
<comment type="subunit">
    <text evidence="17">Homotetramer.</text>
</comment>
<feature type="binding site" evidence="17">
    <location>
        <position position="437"/>
    </location>
    <ligand>
        <name>(6S)-NADPHX</name>
        <dbReference type="ChEBI" id="CHEBI:64076"/>
    </ligand>
</feature>
<evidence type="ECO:0000256" key="1">
    <source>
        <dbReference type="ARBA" id="ARBA00000013"/>
    </source>
</evidence>
<accession>A0A1I5SIF6</accession>
<evidence type="ECO:0000256" key="13">
    <source>
        <dbReference type="ARBA" id="ARBA00023268"/>
    </source>
</evidence>
<keyword evidence="7 17" id="KW-0067">ATP-binding</keyword>
<dbReference type="InterPro" id="IPR036652">
    <property type="entry name" value="YjeF_N_dom_sf"/>
</dbReference>